<dbReference type="FunFam" id="3.40.605.10:FF:000004">
    <property type="entry name" value="Aldehyde dehydrogenase"/>
    <property type="match status" value="1"/>
</dbReference>
<evidence type="ECO:0000313" key="9">
    <source>
        <dbReference type="Proteomes" id="UP000664521"/>
    </source>
</evidence>
<dbReference type="CDD" id="cd07135">
    <property type="entry name" value="ALDH_F14-YMR110C"/>
    <property type="match status" value="1"/>
</dbReference>
<dbReference type="Gene3D" id="3.40.309.10">
    <property type="entry name" value="Aldehyde Dehydrogenase, Chain A, domain 2"/>
    <property type="match status" value="1"/>
</dbReference>
<dbReference type="SUPFAM" id="SSF53720">
    <property type="entry name" value="ALDH-like"/>
    <property type="match status" value="1"/>
</dbReference>
<keyword evidence="2" id="KW-0125">Carotenoid biosynthesis</keyword>
<dbReference type="EMBL" id="CAJPDS010000015">
    <property type="protein sequence ID" value="CAF9914960.1"/>
    <property type="molecule type" value="Genomic_DNA"/>
</dbReference>
<dbReference type="InterPro" id="IPR016162">
    <property type="entry name" value="Ald_DH_N"/>
</dbReference>
<keyword evidence="3 5" id="KW-0560">Oxidoreductase</keyword>
<dbReference type="InterPro" id="IPR016163">
    <property type="entry name" value="Ald_DH_C"/>
</dbReference>
<evidence type="ECO:0000256" key="2">
    <source>
        <dbReference type="ARBA" id="ARBA00022746"/>
    </source>
</evidence>
<evidence type="ECO:0000313" key="8">
    <source>
        <dbReference type="EMBL" id="CAF9914960.1"/>
    </source>
</evidence>
<dbReference type="PANTHER" id="PTHR43570:SF11">
    <property type="entry name" value="ALDEHYDE DEHYDROGENASE"/>
    <property type="match status" value="1"/>
</dbReference>
<dbReference type="InterPro" id="IPR015590">
    <property type="entry name" value="Aldehyde_DH_dom"/>
</dbReference>
<feature type="active site" evidence="6">
    <location>
        <position position="221"/>
    </location>
</feature>
<proteinExistence type="inferred from homology"/>
<dbReference type="OrthoDB" id="440325at2759"/>
<feature type="domain" description="Aldehyde dehydrogenase" evidence="7">
    <location>
        <begin position="13"/>
        <end position="440"/>
    </location>
</feature>
<sequence>MGIPALDYTPVDDIPTIAKRLRTTFNTHKTRPIDFRLAQLRKLYWSVKDHEAELLEANKLDLGRGTFEASLVEIDWATNDIVFVCKKLAKWMKDEKAPDIPFANSLVSPRIRKDPLGCVLVIGAYNFPVNLTLGPFIGAIAAGNTAVMKPSENAPNVAVVLQKIVESALDPSCFAVVQGAVAETSKLLDEKWDKIFYTGSASVGTIIAKKAAETLTPVTLELGGRNPAIITKNADIRLAARRLLWGKTLNAGQVCISQNYTLIDREVLPVFVEEMKTALKSFYPNGVKTSPDFGRIVNNKQWTRLKKLLDASKGQILIGGSTDEKELYIEPTVLQVDSIHDSLITEESFGPLMPLLPVTDLSHAIRLATEVHPTPLGLYPFGTKPETDRVLRELRSGGASVNDAFTHGTIPTLAFGGVGDSGQGAYRGKASFDCFSHRRSITSTPGWMERLLDVRYPPYEGKLAKLRMMSELKPDFDREGRVRFGWVRWLTTLGAGSKTGALVRYVVVFLGMFVFPPP</sequence>
<dbReference type="InterPro" id="IPR016161">
    <property type="entry name" value="Ald_DH/histidinol_DH"/>
</dbReference>
<keyword evidence="4" id="KW-0520">NAD</keyword>
<accession>A0A8H3IGK4</accession>
<keyword evidence="9" id="KW-1185">Reference proteome</keyword>
<evidence type="ECO:0000256" key="5">
    <source>
        <dbReference type="PIRNR" id="PIRNR036492"/>
    </source>
</evidence>
<reference evidence="8" key="1">
    <citation type="submission" date="2021-03" db="EMBL/GenBank/DDBJ databases">
        <authorList>
            <person name="Tagirdzhanova G."/>
        </authorList>
    </citation>
    <scope>NUCLEOTIDE SEQUENCE</scope>
</reference>
<gene>
    <name evidence="8" type="ORF">HETSPECPRED_002249</name>
</gene>
<dbReference type="Proteomes" id="UP000664521">
    <property type="component" value="Unassembled WGS sequence"/>
</dbReference>
<evidence type="ECO:0000256" key="4">
    <source>
        <dbReference type="ARBA" id="ARBA00023027"/>
    </source>
</evidence>
<dbReference type="Pfam" id="PF00171">
    <property type="entry name" value="Aldedh"/>
    <property type="match status" value="1"/>
</dbReference>
<dbReference type="GO" id="GO:0016117">
    <property type="term" value="P:carotenoid biosynthetic process"/>
    <property type="evidence" value="ECO:0007669"/>
    <property type="project" value="UniProtKB-KW"/>
</dbReference>
<comment type="similarity">
    <text evidence="1 5">Belongs to the aldehyde dehydrogenase family.</text>
</comment>
<dbReference type="FunFam" id="3.40.309.10:FF:000025">
    <property type="entry name" value="Aldehyde dehydrogenase"/>
    <property type="match status" value="1"/>
</dbReference>
<evidence type="ECO:0000259" key="7">
    <source>
        <dbReference type="Pfam" id="PF00171"/>
    </source>
</evidence>
<feature type="active site" evidence="6">
    <location>
        <position position="255"/>
    </location>
</feature>
<dbReference type="GO" id="GO:0005737">
    <property type="term" value="C:cytoplasm"/>
    <property type="evidence" value="ECO:0007669"/>
    <property type="project" value="TreeGrafter"/>
</dbReference>
<dbReference type="InterPro" id="IPR012394">
    <property type="entry name" value="Aldehyde_DH_NAD(P)"/>
</dbReference>
<protein>
    <recommendedName>
        <fullName evidence="5">Aldehyde dehydrogenase</fullName>
    </recommendedName>
</protein>
<evidence type="ECO:0000256" key="3">
    <source>
        <dbReference type="ARBA" id="ARBA00023002"/>
    </source>
</evidence>
<name>A0A8H3IGK4_9LECA</name>
<dbReference type="AlphaFoldDB" id="A0A8H3IGK4"/>
<dbReference type="PANTHER" id="PTHR43570">
    <property type="entry name" value="ALDEHYDE DEHYDROGENASE"/>
    <property type="match status" value="1"/>
</dbReference>
<dbReference type="GO" id="GO:0006081">
    <property type="term" value="P:aldehyde metabolic process"/>
    <property type="evidence" value="ECO:0007669"/>
    <property type="project" value="InterPro"/>
</dbReference>
<comment type="caution">
    <text evidence="8">The sequence shown here is derived from an EMBL/GenBank/DDBJ whole genome shotgun (WGS) entry which is preliminary data.</text>
</comment>
<dbReference type="PIRSF" id="PIRSF036492">
    <property type="entry name" value="ALDH"/>
    <property type="match status" value="1"/>
</dbReference>
<evidence type="ECO:0000256" key="6">
    <source>
        <dbReference type="PIRSR" id="PIRSR036492-1"/>
    </source>
</evidence>
<dbReference type="Gene3D" id="3.40.605.10">
    <property type="entry name" value="Aldehyde Dehydrogenase, Chain A, domain 1"/>
    <property type="match status" value="1"/>
</dbReference>
<dbReference type="GO" id="GO:0004029">
    <property type="term" value="F:aldehyde dehydrogenase (NAD+) activity"/>
    <property type="evidence" value="ECO:0007669"/>
    <property type="project" value="TreeGrafter"/>
</dbReference>
<organism evidence="8 9">
    <name type="scientific">Heterodermia speciosa</name>
    <dbReference type="NCBI Taxonomy" id="116794"/>
    <lineage>
        <taxon>Eukaryota</taxon>
        <taxon>Fungi</taxon>
        <taxon>Dikarya</taxon>
        <taxon>Ascomycota</taxon>
        <taxon>Pezizomycotina</taxon>
        <taxon>Lecanoromycetes</taxon>
        <taxon>OSLEUM clade</taxon>
        <taxon>Lecanoromycetidae</taxon>
        <taxon>Caliciales</taxon>
        <taxon>Physciaceae</taxon>
        <taxon>Heterodermia</taxon>
    </lineage>
</organism>
<evidence type="ECO:0000256" key="1">
    <source>
        <dbReference type="ARBA" id="ARBA00009986"/>
    </source>
</evidence>